<protein>
    <recommendedName>
        <fullName evidence="6">SURF1-like protein</fullName>
    </recommendedName>
</protein>
<gene>
    <name evidence="7" type="ORF">RS130_04320</name>
</gene>
<dbReference type="Pfam" id="PF02104">
    <property type="entry name" value="SURF1"/>
    <property type="match status" value="1"/>
</dbReference>
<keyword evidence="6" id="KW-1003">Cell membrane</keyword>
<dbReference type="PANTHER" id="PTHR23427">
    <property type="entry name" value="SURFEIT LOCUS PROTEIN"/>
    <property type="match status" value="1"/>
</dbReference>
<evidence type="ECO:0000256" key="2">
    <source>
        <dbReference type="ARBA" id="ARBA00007165"/>
    </source>
</evidence>
<comment type="caution">
    <text evidence="7">The sequence shown here is derived from an EMBL/GenBank/DDBJ whole genome shotgun (WGS) entry which is preliminary data.</text>
</comment>
<dbReference type="CDD" id="cd06662">
    <property type="entry name" value="SURF1"/>
    <property type="match status" value="1"/>
</dbReference>
<evidence type="ECO:0000256" key="1">
    <source>
        <dbReference type="ARBA" id="ARBA00004370"/>
    </source>
</evidence>
<feature type="transmembrane region" description="Helical" evidence="6">
    <location>
        <begin position="6"/>
        <end position="27"/>
    </location>
</feature>
<dbReference type="Proteomes" id="UP001247805">
    <property type="component" value="Unassembled WGS sequence"/>
</dbReference>
<keyword evidence="4 6" id="KW-1133">Transmembrane helix</keyword>
<dbReference type="PROSITE" id="PS50895">
    <property type="entry name" value="SURF1"/>
    <property type="match status" value="1"/>
</dbReference>
<evidence type="ECO:0000313" key="7">
    <source>
        <dbReference type="EMBL" id="MDU0353256.1"/>
    </source>
</evidence>
<organism evidence="7 8">
    <name type="scientific">Paraglaciecola aquimarina</name>
    <dbReference type="NCBI Taxonomy" id="1235557"/>
    <lineage>
        <taxon>Bacteria</taxon>
        <taxon>Pseudomonadati</taxon>
        <taxon>Pseudomonadota</taxon>
        <taxon>Gammaproteobacteria</taxon>
        <taxon>Alteromonadales</taxon>
        <taxon>Alteromonadaceae</taxon>
        <taxon>Paraglaciecola</taxon>
    </lineage>
</organism>
<proteinExistence type="inferred from homology"/>
<evidence type="ECO:0000256" key="6">
    <source>
        <dbReference type="RuleBase" id="RU363076"/>
    </source>
</evidence>
<name>A0ABU3STD0_9ALTE</name>
<feature type="transmembrane region" description="Helical" evidence="6">
    <location>
        <begin position="205"/>
        <end position="225"/>
    </location>
</feature>
<dbReference type="PANTHER" id="PTHR23427:SF2">
    <property type="entry name" value="SURFEIT LOCUS PROTEIN 1"/>
    <property type="match status" value="1"/>
</dbReference>
<evidence type="ECO:0000256" key="3">
    <source>
        <dbReference type="ARBA" id="ARBA00022692"/>
    </source>
</evidence>
<evidence type="ECO:0000256" key="5">
    <source>
        <dbReference type="ARBA" id="ARBA00023136"/>
    </source>
</evidence>
<keyword evidence="8" id="KW-1185">Reference proteome</keyword>
<sequence>MRRLPVVSTLITFIAVVIMFALGIWQLQRAEQKNQRLASIEQMQDATAIGLADVLSNINDMVDVPIQFDASPELTQYFLLDNKIHQGRVGYQVLVPLETKQGTLIANFGWVAATDSRAILPEVRLASTQQTYLGLVSFPSKNIMVTETAELDGKWPKVLQQVDLNVMQQHYRKPLLPFVVKLTEVPNSGFVREWQPVVMAPEKHIAYAVQWFLLALAAVIIFFIAQRKK</sequence>
<comment type="subcellular location">
    <subcellularLocation>
        <location evidence="6">Cell membrane</location>
        <topology evidence="6">Multi-pass membrane protein</topology>
    </subcellularLocation>
    <subcellularLocation>
        <location evidence="1">Membrane</location>
    </subcellularLocation>
</comment>
<evidence type="ECO:0000256" key="4">
    <source>
        <dbReference type="ARBA" id="ARBA00022989"/>
    </source>
</evidence>
<keyword evidence="5 6" id="KW-0472">Membrane</keyword>
<reference evidence="7 8" key="1">
    <citation type="submission" date="2023-10" db="EMBL/GenBank/DDBJ databases">
        <title>Glaciecola aquimarina strain GGW-M5 nov., isolated from a coastal seawater.</title>
        <authorList>
            <person name="Bayburt H."/>
            <person name="Kim J.M."/>
            <person name="Choi B.J."/>
            <person name="Jeon C.O."/>
        </authorList>
    </citation>
    <scope>NUCLEOTIDE SEQUENCE [LARGE SCALE GENOMIC DNA]</scope>
    <source>
        <strain evidence="7 8">KCTC 32108</strain>
    </source>
</reference>
<evidence type="ECO:0000313" key="8">
    <source>
        <dbReference type="Proteomes" id="UP001247805"/>
    </source>
</evidence>
<dbReference type="EMBL" id="JAWDIO010000002">
    <property type="protein sequence ID" value="MDU0353256.1"/>
    <property type="molecule type" value="Genomic_DNA"/>
</dbReference>
<keyword evidence="3 6" id="KW-0812">Transmembrane</keyword>
<dbReference type="InterPro" id="IPR045214">
    <property type="entry name" value="Surf1/Surf4"/>
</dbReference>
<dbReference type="RefSeq" id="WP_316024941.1">
    <property type="nucleotide sequence ID" value="NZ_JAWDIO010000002.1"/>
</dbReference>
<accession>A0ABU3STD0</accession>
<comment type="similarity">
    <text evidence="2 6">Belongs to the SURF1 family.</text>
</comment>
<dbReference type="InterPro" id="IPR002994">
    <property type="entry name" value="Surf1/Shy1"/>
</dbReference>